<keyword evidence="1" id="KW-0472">Membrane</keyword>
<accession>A0A8H9L503</accession>
<sequence length="135" mass="14615">MAIATFALYVGGARDFVLILIHDQHYIRDQFGAGGIDYFTDYPPLLRAVWAINVLAGLTTPVLLLALNRWALPTALAATIAQGVLLAVTFAFLDRWAMLGAMTSWFDIGIGVTTALIAGYCETIRRRGVLASPDS</sequence>
<feature type="transmembrane region" description="Helical" evidence="1">
    <location>
        <begin position="74"/>
        <end position="93"/>
    </location>
</feature>
<reference evidence="2" key="1">
    <citation type="journal article" date="2014" name="Int. J. Syst. Evol. Microbiol.">
        <title>Complete genome sequence of Corynebacterium casei LMG S-19264T (=DSM 44701T), isolated from a smear-ripened cheese.</title>
        <authorList>
            <consortium name="US DOE Joint Genome Institute (JGI-PGF)"/>
            <person name="Walter F."/>
            <person name="Albersmeier A."/>
            <person name="Kalinowski J."/>
            <person name="Ruckert C."/>
        </authorList>
    </citation>
    <scope>NUCLEOTIDE SEQUENCE</scope>
    <source>
        <strain evidence="2">JCM 3051</strain>
    </source>
</reference>
<name>A0A8H9L503_9MICO</name>
<keyword evidence="3" id="KW-1185">Reference proteome</keyword>
<dbReference type="RefSeq" id="WP_377116961.1">
    <property type="nucleotide sequence ID" value="NZ_JBHSVD010000003.1"/>
</dbReference>
<comment type="caution">
    <text evidence="2">The sequence shown here is derived from an EMBL/GenBank/DDBJ whole genome shotgun (WGS) entry which is preliminary data.</text>
</comment>
<organism evidence="2 3">
    <name type="scientific">Promicromonospora citrea</name>
    <dbReference type="NCBI Taxonomy" id="43677"/>
    <lineage>
        <taxon>Bacteria</taxon>
        <taxon>Bacillati</taxon>
        <taxon>Actinomycetota</taxon>
        <taxon>Actinomycetes</taxon>
        <taxon>Micrococcales</taxon>
        <taxon>Promicromonosporaceae</taxon>
        <taxon>Promicromonospora</taxon>
    </lineage>
</organism>
<protein>
    <submittedName>
        <fullName evidence="2">Uncharacterized protein</fullName>
    </submittedName>
</protein>
<reference evidence="2" key="2">
    <citation type="submission" date="2020-09" db="EMBL/GenBank/DDBJ databases">
        <authorList>
            <person name="Sun Q."/>
            <person name="Ohkuma M."/>
        </authorList>
    </citation>
    <scope>NUCLEOTIDE SEQUENCE</scope>
    <source>
        <strain evidence="2">JCM 3051</strain>
    </source>
</reference>
<evidence type="ECO:0000256" key="1">
    <source>
        <dbReference type="SAM" id="Phobius"/>
    </source>
</evidence>
<keyword evidence="1" id="KW-0812">Transmembrane</keyword>
<feature type="transmembrane region" description="Helical" evidence="1">
    <location>
        <begin position="99"/>
        <end position="121"/>
    </location>
</feature>
<dbReference type="Proteomes" id="UP000655589">
    <property type="component" value="Unassembled WGS sequence"/>
</dbReference>
<gene>
    <name evidence="2" type="ORF">GCM10010102_27550</name>
</gene>
<evidence type="ECO:0000313" key="2">
    <source>
        <dbReference type="EMBL" id="GGM30622.1"/>
    </source>
</evidence>
<evidence type="ECO:0000313" key="3">
    <source>
        <dbReference type="Proteomes" id="UP000655589"/>
    </source>
</evidence>
<dbReference type="EMBL" id="BMPT01000010">
    <property type="protein sequence ID" value="GGM30622.1"/>
    <property type="molecule type" value="Genomic_DNA"/>
</dbReference>
<feature type="transmembrane region" description="Helical" evidence="1">
    <location>
        <begin position="48"/>
        <end position="67"/>
    </location>
</feature>
<keyword evidence="1" id="KW-1133">Transmembrane helix</keyword>
<proteinExistence type="predicted"/>
<dbReference type="AlphaFoldDB" id="A0A8H9L503"/>